<accession>A0A815QEE5</accession>
<evidence type="ECO:0000256" key="1">
    <source>
        <dbReference type="SAM" id="Phobius"/>
    </source>
</evidence>
<keyword evidence="1" id="KW-0472">Membrane</keyword>
<keyword evidence="1" id="KW-1133">Transmembrane helix</keyword>
<reference evidence="2" key="1">
    <citation type="submission" date="2021-02" db="EMBL/GenBank/DDBJ databases">
        <authorList>
            <person name="Nowell W R."/>
        </authorList>
    </citation>
    <scope>NUCLEOTIDE SEQUENCE</scope>
</reference>
<feature type="transmembrane region" description="Helical" evidence="1">
    <location>
        <begin position="73"/>
        <end position="95"/>
    </location>
</feature>
<dbReference type="AlphaFoldDB" id="A0A815QEE5"/>
<proteinExistence type="predicted"/>
<protein>
    <submittedName>
        <fullName evidence="2">Uncharacterized protein</fullName>
    </submittedName>
</protein>
<name>A0A815QEE5_ADIRI</name>
<feature type="transmembrane region" description="Helical" evidence="1">
    <location>
        <begin position="50"/>
        <end position="67"/>
    </location>
</feature>
<organism evidence="2 3">
    <name type="scientific">Adineta ricciae</name>
    <name type="common">Rotifer</name>
    <dbReference type="NCBI Taxonomy" id="249248"/>
    <lineage>
        <taxon>Eukaryota</taxon>
        <taxon>Metazoa</taxon>
        <taxon>Spiralia</taxon>
        <taxon>Gnathifera</taxon>
        <taxon>Rotifera</taxon>
        <taxon>Eurotatoria</taxon>
        <taxon>Bdelloidea</taxon>
        <taxon>Adinetida</taxon>
        <taxon>Adinetidae</taxon>
        <taxon>Adineta</taxon>
    </lineage>
</organism>
<dbReference type="Proteomes" id="UP000663852">
    <property type="component" value="Unassembled WGS sequence"/>
</dbReference>
<feature type="transmembrane region" description="Helical" evidence="1">
    <location>
        <begin position="111"/>
        <end position="131"/>
    </location>
</feature>
<comment type="caution">
    <text evidence="2">The sequence shown here is derived from an EMBL/GenBank/DDBJ whole genome shotgun (WGS) entry which is preliminary data.</text>
</comment>
<dbReference type="EMBL" id="CAJNOJ010000477">
    <property type="protein sequence ID" value="CAF1461311.1"/>
    <property type="molecule type" value="Genomic_DNA"/>
</dbReference>
<evidence type="ECO:0000313" key="2">
    <source>
        <dbReference type="EMBL" id="CAF1461311.1"/>
    </source>
</evidence>
<keyword evidence="1" id="KW-0812">Transmembrane</keyword>
<gene>
    <name evidence="2" type="ORF">EDS130_LOCUS40175</name>
</gene>
<sequence>MSFYVIMEPFFEKDCSSLLIWKNIGIWIYGINYAGSLFKPIFSSARIEILISLLIEIGELFCYLFILERTAGVIAVALTSFAIELFCHIITLFLIETESTKKAIADKLSKFILRLFFIVGVNFYSLLTLFLSHESRFRQTLFEISMIFSIFMAGIKLNLKLEVKPVEKPFDKKSITELKKDTESASIRPNITLALGLVRCCLAF</sequence>
<evidence type="ECO:0000313" key="3">
    <source>
        <dbReference type="Proteomes" id="UP000663852"/>
    </source>
</evidence>